<dbReference type="Gene3D" id="3.40.50.2300">
    <property type="match status" value="1"/>
</dbReference>
<evidence type="ECO:0000259" key="2">
    <source>
        <dbReference type="PROSITE" id="PS50987"/>
    </source>
</evidence>
<dbReference type="CDD" id="cd16345">
    <property type="entry name" value="LMWP_ArsC"/>
    <property type="match status" value="1"/>
</dbReference>
<proteinExistence type="predicted"/>
<accession>A0A1I0LVL0</accession>
<dbReference type="SMART" id="SM00226">
    <property type="entry name" value="LMWPc"/>
    <property type="match status" value="1"/>
</dbReference>
<dbReference type="SMART" id="SM00418">
    <property type="entry name" value="HTH_ARSR"/>
    <property type="match status" value="1"/>
</dbReference>
<dbReference type="NCBIfam" id="NF033788">
    <property type="entry name" value="HTH_metalloreg"/>
    <property type="match status" value="1"/>
</dbReference>
<dbReference type="OrthoDB" id="9784339at2"/>
<dbReference type="PANTHER" id="PTHR43428">
    <property type="entry name" value="ARSENATE REDUCTASE"/>
    <property type="match status" value="1"/>
</dbReference>
<dbReference type="InterPro" id="IPR036388">
    <property type="entry name" value="WH-like_DNA-bd_sf"/>
</dbReference>
<dbReference type="CDD" id="cd00090">
    <property type="entry name" value="HTH_ARSR"/>
    <property type="match status" value="1"/>
</dbReference>
<dbReference type="Pfam" id="PF01022">
    <property type="entry name" value="HTH_5"/>
    <property type="match status" value="1"/>
</dbReference>
<organism evidence="3 4">
    <name type="scientific">Nonomuraea wenchangensis</name>
    <dbReference type="NCBI Taxonomy" id="568860"/>
    <lineage>
        <taxon>Bacteria</taxon>
        <taxon>Bacillati</taxon>
        <taxon>Actinomycetota</taxon>
        <taxon>Actinomycetes</taxon>
        <taxon>Streptosporangiales</taxon>
        <taxon>Streptosporangiaceae</taxon>
        <taxon>Nonomuraea</taxon>
    </lineage>
</organism>
<dbReference type="Gene3D" id="1.10.10.10">
    <property type="entry name" value="Winged helix-like DNA-binding domain superfamily/Winged helix DNA-binding domain"/>
    <property type="match status" value="1"/>
</dbReference>
<dbReference type="InterPro" id="IPR001845">
    <property type="entry name" value="HTH_ArsR_DNA-bd_dom"/>
</dbReference>
<dbReference type="PROSITE" id="PS50987">
    <property type="entry name" value="HTH_ARSR_2"/>
    <property type="match status" value="1"/>
</dbReference>
<evidence type="ECO:0000256" key="1">
    <source>
        <dbReference type="ARBA" id="ARBA00022849"/>
    </source>
</evidence>
<name>A0A1I0LVL0_9ACTN</name>
<dbReference type="Proteomes" id="UP000199361">
    <property type="component" value="Unassembled WGS sequence"/>
</dbReference>
<dbReference type="GO" id="GO:0046685">
    <property type="term" value="P:response to arsenic-containing substance"/>
    <property type="evidence" value="ECO:0007669"/>
    <property type="project" value="UniProtKB-KW"/>
</dbReference>
<dbReference type="EMBL" id="FOHX01000033">
    <property type="protein sequence ID" value="SEU47942.1"/>
    <property type="molecule type" value="Genomic_DNA"/>
</dbReference>
<dbReference type="SUPFAM" id="SSF52788">
    <property type="entry name" value="Phosphotyrosine protein phosphatases I"/>
    <property type="match status" value="1"/>
</dbReference>
<dbReference type="InterPro" id="IPR011991">
    <property type="entry name" value="ArsR-like_HTH"/>
</dbReference>
<dbReference type="Pfam" id="PF01451">
    <property type="entry name" value="LMWPc"/>
    <property type="match status" value="1"/>
</dbReference>
<keyword evidence="4" id="KW-1185">Reference proteome</keyword>
<keyword evidence="1" id="KW-0059">Arsenical resistance</keyword>
<dbReference type="InterPro" id="IPR036390">
    <property type="entry name" value="WH_DNA-bd_sf"/>
</dbReference>
<dbReference type="InterPro" id="IPR036196">
    <property type="entry name" value="Ptyr_pPase_sf"/>
</dbReference>
<dbReference type="InterPro" id="IPR023485">
    <property type="entry name" value="Ptyr_pPase"/>
</dbReference>
<gene>
    <name evidence="3" type="ORF">SAMN05421811_13320</name>
</gene>
<dbReference type="SUPFAM" id="SSF46785">
    <property type="entry name" value="Winged helix' DNA-binding domain"/>
    <property type="match status" value="1"/>
</dbReference>
<dbReference type="GO" id="GO:0003700">
    <property type="term" value="F:DNA-binding transcription factor activity"/>
    <property type="evidence" value="ECO:0007669"/>
    <property type="project" value="InterPro"/>
</dbReference>
<protein>
    <submittedName>
        <fullName evidence="3">Protein-tyrosine-phosphatase</fullName>
    </submittedName>
</protein>
<evidence type="ECO:0000313" key="3">
    <source>
        <dbReference type="EMBL" id="SEU47942.1"/>
    </source>
</evidence>
<evidence type="ECO:0000313" key="4">
    <source>
        <dbReference type="Proteomes" id="UP000199361"/>
    </source>
</evidence>
<dbReference type="RefSeq" id="WP_091094377.1">
    <property type="nucleotide sequence ID" value="NZ_FOHX01000033.1"/>
</dbReference>
<dbReference type="STRING" id="568860.SAMN05421811_13320"/>
<reference evidence="3 4" key="1">
    <citation type="submission" date="2016-10" db="EMBL/GenBank/DDBJ databases">
        <authorList>
            <person name="de Groot N.N."/>
        </authorList>
    </citation>
    <scope>NUCLEOTIDE SEQUENCE [LARGE SCALE GENOMIC DNA]</scope>
    <source>
        <strain evidence="3 4">CGMCC 4.5598</strain>
    </source>
</reference>
<feature type="domain" description="HTH arsR-type" evidence="2">
    <location>
        <begin position="1"/>
        <end position="98"/>
    </location>
</feature>
<dbReference type="PANTHER" id="PTHR43428:SF1">
    <property type="entry name" value="ARSENATE REDUCTASE"/>
    <property type="match status" value="1"/>
</dbReference>
<sequence>MELSGPAGPPPFVRLAAHEVRWRLLSALAHGDLRVRELVALLGEPQNLVSYHLRLLRSAGLVTACRSSFDGRDSYYHLDLERCADALAATGAALHPALRLFPAEAAGTPAGTPSVLFLCTGNSARSPVAEALLRHRSGGHAEVTSAGSHPKAHLHPHAVRVLRLRYDIDVADQRPRGLDTLTGRRFDYVISLCDKVREVCPDFGGHPRRLHWSIPDPAADQDGYPAFDRTAAEIDTRVRHLQPVLFPTPHQEVRP</sequence>
<dbReference type="AlphaFoldDB" id="A0A1I0LVL0"/>